<dbReference type="CDD" id="cd00190">
    <property type="entry name" value="Tryp_SPc"/>
    <property type="match status" value="1"/>
</dbReference>
<evidence type="ECO:0000256" key="6">
    <source>
        <dbReference type="RuleBase" id="RU363034"/>
    </source>
</evidence>
<organism evidence="8">
    <name type="scientific">Lethocerus distinctifemur</name>
    <dbReference type="NCBI Taxonomy" id="280095"/>
    <lineage>
        <taxon>Eukaryota</taxon>
        <taxon>Metazoa</taxon>
        <taxon>Ecdysozoa</taxon>
        <taxon>Arthropoda</taxon>
        <taxon>Hexapoda</taxon>
        <taxon>Insecta</taxon>
        <taxon>Pterygota</taxon>
        <taxon>Neoptera</taxon>
        <taxon>Paraneoptera</taxon>
        <taxon>Hemiptera</taxon>
        <taxon>Heteroptera</taxon>
        <taxon>Panheteroptera</taxon>
        <taxon>Nepomorpha</taxon>
        <taxon>Belostomatidae</taxon>
        <taxon>Lethocerinae</taxon>
        <taxon>Lethocerus</taxon>
    </lineage>
</organism>
<dbReference type="PROSITE" id="PS00135">
    <property type="entry name" value="TRYPSIN_SER"/>
    <property type="match status" value="1"/>
</dbReference>
<keyword evidence="6" id="KW-0378">Hydrolase</keyword>
<dbReference type="AlphaFoldDB" id="A0A2K8JVS5"/>
<keyword evidence="6" id="KW-0720">Serine protease</keyword>
<keyword evidence="3" id="KW-0732">Signal</keyword>
<keyword evidence="4" id="KW-1015">Disulfide bond</keyword>
<dbReference type="InterPro" id="IPR018114">
    <property type="entry name" value="TRYPSIN_HIS"/>
</dbReference>
<name>A0A2K8JVS5_9HEMI</name>
<dbReference type="SMART" id="SM00020">
    <property type="entry name" value="Tryp_SPc"/>
    <property type="match status" value="1"/>
</dbReference>
<dbReference type="PROSITE" id="PS50240">
    <property type="entry name" value="TRYPSIN_DOM"/>
    <property type="match status" value="1"/>
</dbReference>
<dbReference type="PANTHER" id="PTHR24252">
    <property type="entry name" value="ACROSIN-RELATED"/>
    <property type="match status" value="1"/>
</dbReference>
<dbReference type="EMBL" id="MF683279">
    <property type="protein sequence ID" value="ATU82420.1"/>
    <property type="molecule type" value="mRNA"/>
</dbReference>
<dbReference type="GO" id="GO:0004252">
    <property type="term" value="F:serine-type endopeptidase activity"/>
    <property type="evidence" value="ECO:0007669"/>
    <property type="project" value="InterPro"/>
</dbReference>
<dbReference type="FunFam" id="2.40.10.10:FF:000054">
    <property type="entry name" value="Complement C1r subcomponent"/>
    <property type="match status" value="1"/>
</dbReference>
<dbReference type="InterPro" id="IPR043504">
    <property type="entry name" value="Peptidase_S1_PA_chymotrypsin"/>
</dbReference>
<dbReference type="SUPFAM" id="SSF50494">
    <property type="entry name" value="Trypsin-like serine proteases"/>
    <property type="match status" value="1"/>
</dbReference>
<dbReference type="FunFam" id="2.40.10.10:FF:000068">
    <property type="entry name" value="transmembrane protease serine 2"/>
    <property type="match status" value="1"/>
</dbReference>
<dbReference type="PRINTS" id="PR00722">
    <property type="entry name" value="CHYMOTRYPSIN"/>
</dbReference>
<dbReference type="InterPro" id="IPR001314">
    <property type="entry name" value="Peptidase_S1A"/>
</dbReference>
<proteinExistence type="evidence at transcript level"/>
<evidence type="ECO:0000256" key="2">
    <source>
        <dbReference type="ARBA" id="ARBA00022525"/>
    </source>
</evidence>
<sequence length="240" mass="26731">MVGYGELHPKYPKVKDVAISCGATIITNHHVLTAAHCTFGDHELNAGIVVGEHDESRSRSKYTRVYPVSRMIEHEGWTLKTFKNDIALLFIKEEIEFNMAVGPACLPTQRPNIVGDHVLITGWGEVQNRADNPDVLRKVHLRVIKLDYCGEAYPHQKIDLKKPTQLCTYSYKRDSCQGDSGGPVAWLDPDTNRYTLVGVVSFSKACAGQDPGVNTDVFSYLGWIQENIKKTTPAKTCSKV</sequence>
<reference evidence="8" key="1">
    <citation type="journal article" date="2018" name="Cell. Mol. Life Sci.">
        <title>Giant fish-killing water bug reveals ancient and dynamic venom evolution in Heteroptera.</title>
        <authorList>
            <person name="Walker A.A."/>
            <person name="Hernandez-Vargas M.J."/>
            <person name="Corzo G."/>
            <person name="Fry B.G."/>
            <person name="King G.F."/>
        </authorList>
    </citation>
    <scope>NUCLEOTIDE SEQUENCE</scope>
</reference>
<keyword evidence="6 8" id="KW-0645">Protease</keyword>
<dbReference type="InterPro" id="IPR033116">
    <property type="entry name" value="TRYPSIN_SER"/>
</dbReference>
<dbReference type="GO" id="GO:0005576">
    <property type="term" value="C:extracellular region"/>
    <property type="evidence" value="ECO:0007669"/>
    <property type="project" value="UniProtKB-SubCell"/>
</dbReference>
<comment type="subcellular location">
    <subcellularLocation>
        <location evidence="1">Secreted</location>
    </subcellularLocation>
</comment>
<dbReference type="PROSITE" id="PS00134">
    <property type="entry name" value="TRYPSIN_HIS"/>
    <property type="match status" value="1"/>
</dbReference>
<evidence type="ECO:0000313" key="8">
    <source>
        <dbReference type="EMBL" id="ATU82420.1"/>
    </source>
</evidence>
<keyword evidence="5" id="KW-0325">Glycoprotein</keyword>
<dbReference type="Pfam" id="PF00089">
    <property type="entry name" value="Trypsin"/>
    <property type="match status" value="1"/>
</dbReference>
<dbReference type="InterPro" id="IPR001254">
    <property type="entry name" value="Trypsin_dom"/>
</dbReference>
<evidence type="ECO:0000259" key="7">
    <source>
        <dbReference type="PROSITE" id="PS50240"/>
    </source>
</evidence>
<evidence type="ECO:0000256" key="1">
    <source>
        <dbReference type="ARBA" id="ARBA00004613"/>
    </source>
</evidence>
<accession>A0A2K8JVS5</accession>
<dbReference type="PANTHER" id="PTHR24252:SF7">
    <property type="entry name" value="HYALIN"/>
    <property type="match status" value="1"/>
</dbReference>
<keyword evidence="2" id="KW-0964">Secreted</keyword>
<evidence type="ECO:0000256" key="4">
    <source>
        <dbReference type="ARBA" id="ARBA00023157"/>
    </source>
</evidence>
<dbReference type="GO" id="GO:0006508">
    <property type="term" value="P:proteolysis"/>
    <property type="evidence" value="ECO:0007669"/>
    <property type="project" value="UniProtKB-KW"/>
</dbReference>
<protein>
    <submittedName>
        <fullName evidence="8">Venom S1 protease 17</fullName>
    </submittedName>
</protein>
<dbReference type="InterPro" id="IPR009003">
    <property type="entry name" value="Peptidase_S1_PA"/>
</dbReference>
<evidence type="ECO:0000256" key="3">
    <source>
        <dbReference type="ARBA" id="ARBA00022729"/>
    </source>
</evidence>
<dbReference type="Gene3D" id="2.40.10.10">
    <property type="entry name" value="Trypsin-like serine proteases"/>
    <property type="match status" value="1"/>
</dbReference>
<feature type="domain" description="Peptidase S1" evidence="7">
    <location>
        <begin position="1"/>
        <end position="229"/>
    </location>
</feature>
<evidence type="ECO:0000256" key="5">
    <source>
        <dbReference type="ARBA" id="ARBA00023180"/>
    </source>
</evidence>